<evidence type="ECO:0000313" key="1">
    <source>
        <dbReference type="EMBL" id="QPS42899.1"/>
    </source>
</evidence>
<gene>
    <name evidence="1" type="ORF">I6G56_15115</name>
</gene>
<dbReference type="Proteomes" id="UP000594943">
    <property type="component" value="Chromosome 1"/>
</dbReference>
<evidence type="ECO:0000313" key="2">
    <source>
        <dbReference type="Proteomes" id="UP000594943"/>
    </source>
</evidence>
<reference evidence="1 2" key="1">
    <citation type="submission" date="2020-12" db="EMBL/GenBank/DDBJ databases">
        <title>FDA dAtabase for Regulatory Grade micrObial Sequences (FDA-ARGOS): Supporting development and validation of Infectious Disease Dx tests.</title>
        <authorList>
            <person name="Nelson B."/>
            <person name="Plummer A."/>
            <person name="Tallon L."/>
            <person name="Sadzewicz L."/>
            <person name="Zhao X."/>
            <person name="Boylan J."/>
            <person name="Ott S."/>
            <person name="Bowen H."/>
            <person name="Vavikolanu K."/>
            <person name="Mehta A."/>
            <person name="Aluvathingal J."/>
            <person name="Nadendla S."/>
            <person name="Myers T."/>
            <person name="Yan Y."/>
            <person name="Sichtig H."/>
        </authorList>
    </citation>
    <scope>NUCLEOTIDE SEQUENCE [LARGE SCALE GENOMIC DNA]</scope>
    <source>
        <strain evidence="1 2">FDAARGOS_899</strain>
    </source>
</reference>
<dbReference type="EMBL" id="CP065686">
    <property type="protein sequence ID" value="QPS42899.1"/>
    <property type="molecule type" value="Genomic_DNA"/>
</dbReference>
<dbReference type="KEGG" id="bhg:I6G56_15115"/>
<protein>
    <submittedName>
        <fullName evidence="1">Uncharacterized protein</fullName>
    </submittedName>
</protein>
<sequence>MLIKLTRDNAVNPVHVVSARIEHRDRDTRLVVETVIGSVIYMTHNLYDGVDVYKIHQALLDAKAD</sequence>
<dbReference type="RefSeq" id="WP_006025684.1">
    <property type="nucleotide sequence ID" value="NZ_CP013380.1"/>
</dbReference>
<accession>A0A7T2TZW5</accession>
<name>A0A7T2TZW5_9BURK</name>
<organism evidence="1 2">
    <name type="scientific">Burkholderia humptydooensis</name>
    <dbReference type="NCBI Taxonomy" id="430531"/>
    <lineage>
        <taxon>Bacteria</taxon>
        <taxon>Pseudomonadati</taxon>
        <taxon>Pseudomonadota</taxon>
        <taxon>Betaproteobacteria</taxon>
        <taxon>Burkholderiales</taxon>
        <taxon>Burkholderiaceae</taxon>
        <taxon>Burkholderia</taxon>
        <taxon>pseudomallei group</taxon>
    </lineage>
</organism>
<dbReference type="AlphaFoldDB" id="A0A7T2TZW5"/>
<proteinExistence type="predicted"/>